<organism evidence="2 3">
    <name type="scientific">Mesorhabditis belari</name>
    <dbReference type="NCBI Taxonomy" id="2138241"/>
    <lineage>
        <taxon>Eukaryota</taxon>
        <taxon>Metazoa</taxon>
        <taxon>Ecdysozoa</taxon>
        <taxon>Nematoda</taxon>
        <taxon>Chromadorea</taxon>
        <taxon>Rhabditida</taxon>
        <taxon>Rhabditina</taxon>
        <taxon>Rhabditomorpha</taxon>
        <taxon>Rhabditoidea</taxon>
        <taxon>Rhabditidae</taxon>
        <taxon>Mesorhabditinae</taxon>
        <taxon>Mesorhabditis</taxon>
    </lineage>
</organism>
<feature type="transmembrane region" description="Helical" evidence="1">
    <location>
        <begin position="75"/>
        <end position="97"/>
    </location>
</feature>
<dbReference type="WBParaSite" id="MBELARI_LOCUS9824">
    <property type="protein sequence ID" value="MBELARI_LOCUS9824"/>
    <property type="gene ID" value="MBELARI_LOCUS9824"/>
</dbReference>
<keyword evidence="1" id="KW-0472">Membrane</keyword>
<feature type="transmembrane region" description="Helical" evidence="1">
    <location>
        <begin position="6"/>
        <end position="30"/>
    </location>
</feature>
<feature type="transmembrane region" description="Helical" evidence="1">
    <location>
        <begin position="42"/>
        <end position="63"/>
    </location>
</feature>
<accession>A0AAF3FU73</accession>
<keyword evidence="1" id="KW-1133">Transmembrane helix</keyword>
<proteinExistence type="predicted"/>
<name>A0AAF3FU73_9BILA</name>
<reference evidence="3" key="1">
    <citation type="submission" date="2024-02" db="UniProtKB">
        <authorList>
            <consortium name="WormBaseParasite"/>
        </authorList>
    </citation>
    <scope>IDENTIFICATION</scope>
</reference>
<evidence type="ECO:0000313" key="3">
    <source>
        <dbReference type="WBParaSite" id="MBELARI_LOCUS9824"/>
    </source>
</evidence>
<keyword evidence="2" id="KW-1185">Reference proteome</keyword>
<dbReference type="AlphaFoldDB" id="A0AAF3FU73"/>
<evidence type="ECO:0000256" key="1">
    <source>
        <dbReference type="SAM" id="Phobius"/>
    </source>
</evidence>
<protein>
    <submittedName>
        <fullName evidence="3">Uncharacterized protein</fullName>
    </submittedName>
</protein>
<dbReference type="Proteomes" id="UP000887575">
    <property type="component" value="Unassembled WGS sequence"/>
</dbReference>
<evidence type="ECO:0000313" key="2">
    <source>
        <dbReference type="Proteomes" id="UP000887575"/>
    </source>
</evidence>
<keyword evidence="1" id="KW-0812">Transmembrane</keyword>
<sequence length="110" mass="12700">MELIEALFIFQTIVDITAICVHAWIFALCFKKVNAYLFLNGIFNRVRVYAITAPWLVWMFRLVADAKVALVEYVIIHYLVKSAVTAAFANAIVKCFAQKYRKKMAGFWND</sequence>